<organism evidence="1 2">
    <name type="scientific">Imbroritus primus</name>
    <dbReference type="NCBI Taxonomy" id="3058603"/>
    <lineage>
        <taxon>Bacteria</taxon>
        <taxon>Pseudomonadati</taxon>
        <taxon>Pseudomonadota</taxon>
        <taxon>Betaproteobacteria</taxon>
        <taxon>Burkholderiales</taxon>
        <taxon>Burkholderiaceae</taxon>
        <taxon>Imbroritus</taxon>
    </lineage>
</organism>
<dbReference type="Proteomes" id="UP000004277">
    <property type="component" value="Unassembled WGS sequence"/>
</dbReference>
<sequence length="170" mass="18257">MRKSTIAAAVLAGLFAISIYAAPHWTVRQMVAAAEGRDTEKFSQYVDYPALRESLKAQFAMSMDQQMGGGDNPFAAIGKMIGRAVADPMIEASVTPAGAMAMVVETPPDAAASAPAAGKASRPDYKVAYRSWDSVDASTMRANGEPFVMRLRRTGLWSWRWVGVAQAPAR</sequence>
<reference evidence="1" key="1">
    <citation type="submission" date="2019-05" db="EMBL/GenBank/DDBJ databases">
        <title>Revised genome assembly of Burkholderiaceae (previously Ralstonia) sp. PBA.</title>
        <authorList>
            <person name="Gan H.M."/>
        </authorList>
    </citation>
    <scope>NUCLEOTIDE SEQUENCE</scope>
    <source>
        <strain evidence="1">PBA</strain>
    </source>
</reference>
<dbReference type="EMBL" id="AKCV02000022">
    <property type="protein sequence ID" value="TMS57663.1"/>
    <property type="molecule type" value="Genomic_DNA"/>
</dbReference>
<gene>
    <name evidence="1" type="ORF">MW7_012055</name>
</gene>
<keyword evidence="2" id="KW-1185">Reference proteome</keyword>
<protein>
    <submittedName>
        <fullName evidence="1">DUF2939 domain-containing protein</fullName>
    </submittedName>
</protein>
<proteinExistence type="predicted"/>
<evidence type="ECO:0000313" key="1">
    <source>
        <dbReference type="EMBL" id="TMS57663.1"/>
    </source>
</evidence>
<name>A0ACD3SNA0_9BURK</name>
<evidence type="ECO:0000313" key="2">
    <source>
        <dbReference type="Proteomes" id="UP000004277"/>
    </source>
</evidence>
<accession>A0ACD3SNA0</accession>
<comment type="caution">
    <text evidence="1">The sequence shown here is derived from an EMBL/GenBank/DDBJ whole genome shotgun (WGS) entry which is preliminary data.</text>
</comment>